<name>A0A0A9E293_ARUDO</name>
<sequence length="55" mass="6409">MPNTACCWCDRHPGKLLHWMWKRIICCFLECLLHSLQLVYTKPLLKSLAIGVVPK</sequence>
<evidence type="ECO:0000313" key="1">
    <source>
        <dbReference type="EMBL" id="JAD94934.1"/>
    </source>
</evidence>
<dbReference type="AlphaFoldDB" id="A0A0A9E293"/>
<protein>
    <submittedName>
        <fullName evidence="1">Uncharacterized protein</fullName>
    </submittedName>
</protein>
<reference evidence="1" key="1">
    <citation type="submission" date="2014-09" db="EMBL/GenBank/DDBJ databases">
        <authorList>
            <person name="Magalhaes I.L.F."/>
            <person name="Oliveira U."/>
            <person name="Santos F.R."/>
            <person name="Vidigal T.H.D.A."/>
            <person name="Brescovit A.D."/>
            <person name="Santos A.J."/>
        </authorList>
    </citation>
    <scope>NUCLEOTIDE SEQUENCE</scope>
    <source>
        <tissue evidence="1">Shoot tissue taken approximately 20 cm above the soil surface</tissue>
    </source>
</reference>
<reference evidence="1" key="2">
    <citation type="journal article" date="2015" name="Data Brief">
        <title>Shoot transcriptome of the giant reed, Arundo donax.</title>
        <authorList>
            <person name="Barrero R.A."/>
            <person name="Guerrero F.D."/>
            <person name="Moolhuijzen P."/>
            <person name="Goolsby J.A."/>
            <person name="Tidwell J."/>
            <person name="Bellgard S.E."/>
            <person name="Bellgard M.I."/>
        </authorList>
    </citation>
    <scope>NUCLEOTIDE SEQUENCE</scope>
    <source>
        <tissue evidence="1">Shoot tissue taken approximately 20 cm above the soil surface</tissue>
    </source>
</reference>
<accession>A0A0A9E293</accession>
<proteinExistence type="predicted"/>
<dbReference type="EMBL" id="GBRH01202961">
    <property type="protein sequence ID" value="JAD94934.1"/>
    <property type="molecule type" value="Transcribed_RNA"/>
</dbReference>
<organism evidence="1">
    <name type="scientific">Arundo donax</name>
    <name type="common">Giant reed</name>
    <name type="synonym">Donax arundinaceus</name>
    <dbReference type="NCBI Taxonomy" id="35708"/>
    <lineage>
        <taxon>Eukaryota</taxon>
        <taxon>Viridiplantae</taxon>
        <taxon>Streptophyta</taxon>
        <taxon>Embryophyta</taxon>
        <taxon>Tracheophyta</taxon>
        <taxon>Spermatophyta</taxon>
        <taxon>Magnoliopsida</taxon>
        <taxon>Liliopsida</taxon>
        <taxon>Poales</taxon>
        <taxon>Poaceae</taxon>
        <taxon>PACMAD clade</taxon>
        <taxon>Arundinoideae</taxon>
        <taxon>Arundineae</taxon>
        <taxon>Arundo</taxon>
    </lineage>
</organism>